<dbReference type="Proteomes" id="UP001431783">
    <property type="component" value="Unassembled WGS sequence"/>
</dbReference>
<evidence type="ECO:0000313" key="2">
    <source>
        <dbReference type="EMBL" id="KAK9882403.1"/>
    </source>
</evidence>
<sequence length="116" mass="12993">MNIFTITMAKVAISLLVLVCFVSYGSTLKCHTCVNSDDCFYGTTQKDDLKECESGQNSCFRAVFRRGDRWAAPDYERGCADNDFCRVERNKQNSEFDVAKCALCDYDGCNSGSLSF</sequence>
<comment type="caution">
    <text evidence="2">The sequence shown here is derived from an EMBL/GenBank/DDBJ whole genome shotgun (WGS) entry which is preliminary data.</text>
</comment>
<proteinExistence type="predicted"/>
<feature type="signal peptide" evidence="1">
    <location>
        <begin position="1"/>
        <end position="27"/>
    </location>
</feature>
<keyword evidence="1" id="KW-0732">Signal</keyword>
<gene>
    <name evidence="2" type="ORF">WA026_020925</name>
</gene>
<dbReference type="AlphaFoldDB" id="A0AAW1UMI1"/>
<evidence type="ECO:0008006" key="4">
    <source>
        <dbReference type="Google" id="ProtNLM"/>
    </source>
</evidence>
<name>A0AAW1UMI1_9CUCU</name>
<dbReference type="EMBL" id="JARQZJ010000075">
    <property type="protein sequence ID" value="KAK9882403.1"/>
    <property type="molecule type" value="Genomic_DNA"/>
</dbReference>
<dbReference type="InterPro" id="IPR045860">
    <property type="entry name" value="Snake_toxin-like_sf"/>
</dbReference>
<dbReference type="CDD" id="cd00117">
    <property type="entry name" value="TFP"/>
    <property type="match status" value="1"/>
</dbReference>
<evidence type="ECO:0000256" key="1">
    <source>
        <dbReference type="SAM" id="SignalP"/>
    </source>
</evidence>
<reference evidence="2 3" key="1">
    <citation type="submission" date="2023-03" db="EMBL/GenBank/DDBJ databases">
        <title>Genome insight into feeding habits of ladybird beetles.</title>
        <authorList>
            <person name="Li H.-S."/>
            <person name="Huang Y.-H."/>
            <person name="Pang H."/>
        </authorList>
    </citation>
    <scope>NUCLEOTIDE SEQUENCE [LARGE SCALE GENOMIC DNA]</scope>
    <source>
        <strain evidence="2">SYSU_2023b</strain>
        <tissue evidence="2">Whole body</tissue>
    </source>
</reference>
<evidence type="ECO:0000313" key="3">
    <source>
        <dbReference type="Proteomes" id="UP001431783"/>
    </source>
</evidence>
<dbReference type="SUPFAM" id="SSF57302">
    <property type="entry name" value="Snake toxin-like"/>
    <property type="match status" value="1"/>
</dbReference>
<keyword evidence="3" id="KW-1185">Reference proteome</keyword>
<organism evidence="2 3">
    <name type="scientific">Henosepilachna vigintioctopunctata</name>
    <dbReference type="NCBI Taxonomy" id="420089"/>
    <lineage>
        <taxon>Eukaryota</taxon>
        <taxon>Metazoa</taxon>
        <taxon>Ecdysozoa</taxon>
        <taxon>Arthropoda</taxon>
        <taxon>Hexapoda</taxon>
        <taxon>Insecta</taxon>
        <taxon>Pterygota</taxon>
        <taxon>Neoptera</taxon>
        <taxon>Endopterygota</taxon>
        <taxon>Coleoptera</taxon>
        <taxon>Polyphaga</taxon>
        <taxon>Cucujiformia</taxon>
        <taxon>Coccinelloidea</taxon>
        <taxon>Coccinellidae</taxon>
        <taxon>Epilachninae</taxon>
        <taxon>Epilachnini</taxon>
        <taxon>Henosepilachna</taxon>
    </lineage>
</organism>
<feature type="chain" id="PRO_5043833724" description="Protein sleepless" evidence="1">
    <location>
        <begin position="28"/>
        <end position="116"/>
    </location>
</feature>
<protein>
    <recommendedName>
        <fullName evidence="4">Protein sleepless</fullName>
    </recommendedName>
</protein>
<dbReference type="Gene3D" id="2.10.60.10">
    <property type="entry name" value="CD59"/>
    <property type="match status" value="1"/>
</dbReference>
<accession>A0AAW1UMI1</accession>